<comment type="similarity">
    <text evidence="3">Belongs to the misato family.</text>
</comment>
<dbReference type="SUPFAM" id="SSF52490">
    <property type="entry name" value="Tubulin nucleotide-binding domain-like"/>
    <property type="match status" value="1"/>
</dbReference>
<gene>
    <name evidence="10" type="ORF">L249_7915</name>
</gene>
<evidence type="ECO:0000256" key="4">
    <source>
        <dbReference type="ARBA" id="ARBA00023128"/>
    </source>
</evidence>
<dbReference type="OrthoDB" id="271881at2759"/>
<dbReference type="EMBL" id="LKCN02000005">
    <property type="protein sequence ID" value="RCI14121.1"/>
    <property type="molecule type" value="Genomic_DNA"/>
</dbReference>
<evidence type="ECO:0000256" key="3">
    <source>
        <dbReference type="ARBA" id="ARBA00008507"/>
    </source>
</evidence>
<dbReference type="InterPro" id="IPR030379">
    <property type="entry name" value="G_SEPTIN_dom"/>
</dbReference>
<comment type="similarity">
    <text evidence="5">Belongs to the TRAFAC class TrmE-Era-EngA-EngB-Septin-like GTPase superfamily. Septin GTPase family.</text>
</comment>
<dbReference type="Proteomes" id="UP000253664">
    <property type="component" value="Unassembled WGS sequence"/>
</dbReference>
<keyword evidence="5" id="KW-0547">Nucleotide-binding</keyword>
<evidence type="ECO:0000313" key="10">
    <source>
        <dbReference type="EMBL" id="RCI14121.1"/>
    </source>
</evidence>
<comment type="function">
    <text evidence="1">Involved in the partitioning of the mitochondrial organelle and mitochondrial DNA (mtDNA) inheritance.</text>
</comment>
<comment type="subcellular location">
    <subcellularLocation>
        <location evidence="2">Mitochondrion</location>
    </subcellularLocation>
</comment>
<comment type="caution">
    <text evidence="10">The sequence shown here is derived from an EMBL/GenBank/DDBJ whole genome shotgun (WGS) entry which is preliminary data.</text>
</comment>
<keyword evidence="4" id="KW-0496">Mitochondrion</keyword>
<evidence type="ECO:0000256" key="1">
    <source>
        <dbReference type="ARBA" id="ARBA00003757"/>
    </source>
</evidence>
<dbReference type="Pfam" id="PF14881">
    <property type="entry name" value="Tubulin_3"/>
    <property type="match status" value="1"/>
</dbReference>
<sequence>MQLCQKSIGDSDLYHLLSGGAGSVVHAVLYMLPTTGPRPEDIRSIRTLQEMTNVIPVLARADELTAEETMLSKRRLLSHLARENLDLFSFAGPDSAPSVYAVSCTSQSESTASEPDLHMSFEHVQHQVLTDLSDLIDRIFSIDGSSWLRHSAAVKSVSWRRRQLELTYHSALTLRSLAYSGTVTSPCHFATRPHDERIDLSSWAESLRRSLTAERMRESYAALPSEVGSVELAMTKSGRPLNAVPRRQRSAGQTSNVHQDPLGLLKLSSQVNRGGRLTLELATSLGGVGLAAWLVQPELTRHWDTSWSKLSRPTMREIITLQLGNFSNYTTTHFWNAQESYFTYDDENDHQAPSPVDHNIHWRAGVGHDGRETFLPRTVIYDLKGAFGSLRKINALYDAIPQVDAAESLSLWSGPSTVHKQPALNPGPYQQSLDAGLEPAQLTASTVRHWSDFSRVYFHPRSLVQLYDYELDSTIRPFDRFTMGHELFDSLAKEHDILDRDWRPFVEECDAMQGIQVVATLDDAWGGFASSYLEALRDEYPKLSIWVWGLENPEPFPSLGVRQIRLVNTAQSLIQTCSMASTVVPLAIPAKDRLPPYMTINRNSLWETSGLLSTVVETATLPSRLKPGSTTLSDMTEYLNAGGSKPLARAGMIPGRQASDPAANPMDLTPSYPSRKRARAGERERIFGQLTMRRGVTDDEDLDDDALEQQSRSLVGNPVTRHYTSALPFPLLNSFPPLYEDVSANPGGIPVKTVLSTDASISARLRSLRSQIRPSVSAVEREELGNALSDIVDAYQEGYSSDNDEGDD</sequence>
<feature type="domain" description="Misato Segment II tubulin-like" evidence="8">
    <location>
        <begin position="316"/>
        <end position="434"/>
    </location>
</feature>
<evidence type="ECO:0000256" key="5">
    <source>
        <dbReference type="RuleBase" id="RU004560"/>
    </source>
</evidence>
<feature type="region of interest" description="Disordered" evidence="6">
    <location>
        <begin position="656"/>
        <end position="680"/>
    </location>
</feature>
<proteinExistence type="inferred from homology"/>
<evidence type="ECO:0000256" key="6">
    <source>
        <dbReference type="SAM" id="MobiDB-lite"/>
    </source>
</evidence>
<dbReference type="GO" id="GO:0005739">
    <property type="term" value="C:mitochondrion"/>
    <property type="evidence" value="ECO:0007669"/>
    <property type="project" value="UniProtKB-SubCell"/>
</dbReference>
<dbReference type="PANTHER" id="PTHR13391:SF0">
    <property type="entry name" value="PROTEIN MISATO HOMOLOG 1"/>
    <property type="match status" value="1"/>
</dbReference>
<feature type="domain" description="Septin-type G" evidence="7">
    <location>
        <begin position="24"/>
        <end position="93"/>
    </location>
</feature>
<feature type="domain" description="DML1/Misato tubulin" evidence="9">
    <location>
        <begin position="440"/>
        <end position="625"/>
    </location>
</feature>
<evidence type="ECO:0000259" key="7">
    <source>
        <dbReference type="Pfam" id="PF00735"/>
    </source>
</evidence>
<keyword evidence="5" id="KW-0342">GTP-binding</keyword>
<dbReference type="CDD" id="cd06060">
    <property type="entry name" value="misato"/>
    <property type="match status" value="1"/>
</dbReference>
<dbReference type="AlphaFoldDB" id="A0A367LI75"/>
<organism evidence="10 11">
    <name type="scientific">Ophiocordyceps polyrhachis-furcata BCC 54312</name>
    <dbReference type="NCBI Taxonomy" id="1330021"/>
    <lineage>
        <taxon>Eukaryota</taxon>
        <taxon>Fungi</taxon>
        <taxon>Dikarya</taxon>
        <taxon>Ascomycota</taxon>
        <taxon>Pezizomycotina</taxon>
        <taxon>Sordariomycetes</taxon>
        <taxon>Hypocreomycetidae</taxon>
        <taxon>Hypocreales</taxon>
        <taxon>Ophiocordycipitaceae</taxon>
        <taxon>Ophiocordyceps</taxon>
    </lineage>
</organism>
<dbReference type="Pfam" id="PF10644">
    <property type="entry name" value="Misat_Tub_SegII"/>
    <property type="match status" value="1"/>
</dbReference>
<dbReference type="STRING" id="1330021.A0A367LI75"/>
<evidence type="ECO:0008006" key="12">
    <source>
        <dbReference type="Google" id="ProtNLM"/>
    </source>
</evidence>
<evidence type="ECO:0000259" key="8">
    <source>
        <dbReference type="Pfam" id="PF10644"/>
    </source>
</evidence>
<reference evidence="10 11" key="1">
    <citation type="journal article" date="2015" name="BMC Genomics">
        <title>Insights from the genome of Ophiocordyceps polyrhachis-furcata to pathogenicity and host specificity in insect fungi.</title>
        <authorList>
            <person name="Wichadakul D."/>
            <person name="Kobmoo N."/>
            <person name="Ingsriswang S."/>
            <person name="Tangphatsornruang S."/>
            <person name="Chantasingh D."/>
            <person name="Luangsa-ard J.J."/>
            <person name="Eurwilaichitr L."/>
        </authorList>
    </citation>
    <scope>NUCLEOTIDE SEQUENCE [LARGE SCALE GENOMIC DNA]</scope>
    <source>
        <strain evidence="10 11">BCC 54312</strain>
    </source>
</reference>
<dbReference type="InterPro" id="IPR049942">
    <property type="entry name" value="DML1/Misato"/>
</dbReference>
<dbReference type="PANTHER" id="PTHR13391">
    <property type="entry name" value="MITOCHONDRIAL DISTRIBUTION REGULATOR MISATO"/>
    <property type="match status" value="1"/>
</dbReference>
<dbReference type="InterPro" id="IPR036525">
    <property type="entry name" value="Tubulin/FtsZ_GTPase_sf"/>
</dbReference>
<dbReference type="GO" id="GO:0005525">
    <property type="term" value="F:GTP binding"/>
    <property type="evidence" value="ECO:0007669"/>
    <property type="project" value="UniProtKB-KW"/>
</dbReference>
<dbReference type="InterPro" id="IPR027417">
    <property type="entry name" value="P-loop_NTPase"/>
</dbReference>
<evidence type="ECO:0000256" key="2">
    <source>
        <dbReference type="ARBA" id="ARBA00004173"/>
    </source>
</evidence>
<evidence type="ECO:0000259" key="9">
    <source>
        <dbReference type="Pfam" id="PF14881"/>
    </source>
</evidence>
<evidence type="ECO:0000313" key="11">
    <source>
        <dbReference type="Proteomes" id="UP000253664"/>
    </source>
</evidence>
<dbReference type="InterPro" id="IPR029209">
    <property type="entry name" value="DML1/Misato_tubulin"/>
</dbReference>
<accession>A0A367LI75</accession>
<keyword evidence="11" id="KW-1185">Reference proteome</keyword>
<dbReference type="GO" id="GO:0007005">
    <property type="term" value="P:mitochondrion organization"/>
    <property type="evidence" value="ECO:0007669"/>
    <property type="project" value="InterPro"/>
</dbReference>
<dbReference type="Gene3D" id="3.40.50.1440">
    <property type="entry name" value="Tubulin/FtsZ, GTPase domain"/>
    <property type="match status" value="1"/>
</dbReference>
<dbReference type="Pfam" id="PF00735">
    <property type="entry name" value="Septin"/>
    <property type="match status" value="1"/>
</dbReference>
<protein>
    <recommendedName>
        <fullName evidence="12">DML1/Misato tubulin domain-containing protein</fullName>
    </recommendedName>
</protein>
<dbReference type="InterPro" id="IPR019605">
    <property type="entry name" value="Misato_II_tubulin-like"/>
</dbReference>
<name>A0A367LI75_9HYPO</name>
<dbReference type="Gene3D" id="3.40.50.300">
    <property type="entry name" value="P-loop containing nucleotide triphosphate hydrolases"/>
    <property type="match status" value="1"/>
</dbReference>